<keyword evidence="5" id="KW-1185">Reference proteome</keyword>
<protein>
    <submittedName>
        <fullName evidence="3">Zinc ribbon domain protein</fullName>
    </submittedName>
    <submittedName>
        <fullName evidence="4">Zinc ribbon domain-containing protein</fullName>
    </submittedName>
</protein>
<dbReference type="OrthoDB" id="9813321at2"/>
<dbReference type="PANTHER" id="PTHR34404">
    <property type="entry name" value="REGULATORY PROTEIN, FMDB FAMILY"/>
    <property type="match status" value="1"/>
</dbReference>
<dbReference type="Pfam" id="PF09723">
    <property type="entry name" value="Zn_ribbon_8"/>
    <property type="match status" value="1"/>
</dbReference>
<evidence type="ECO:0000313" key="4">
    <source>
        <dbReference type="EMBL" id="MCS5712487.1"/>
    </source>
</evidence>
<evidence type="ECO:0000313" key="3">
    <source>
        <dbReference type="EMBL" id="KRG22312.1"/>
    </source>
</evidence>
<feature type="domain" description="Putative regulatory protein FmdB zinc ribbon" evidence="2">
    <location>
        <begin position="1"/>
        <end position="42"/>
    </location>
</feature>
<feature type="region of interest" description="Disordered" evidence="1">
    <location>
        <begin position="63"/>
        <end position="93"/>
    </location>
</feature>
<dbReference type="AlphaFoldDB" id="A0A0Q9Z195"/>
<dbReference type="SMART" id="SM00834">
    <property type="entry name" value="CxxC_CXXC_SSSS"/>
    <property type="match status" value="1"/>
</dbReference>
<evidence type="ECO:0000259" key="2">
    <source>
        <dbReference type="SMART" id="SM00834"/>
    </source>
</evidence>
<dbReference type="NCBIfam" id="TIGR02605">
    <property type="entry name" value="CxxC_CxxC_SSSS"/>
    <property type="match status" value="1"/>
</dbReference>
<dbReference type="RefSeq" id="WP_075065368.1">
    <property type="nucleotide sequence ID" value="NZ_LKAJ02000001.1"/>
</dbReference>
<dbReference type="STRING" id="295108.HT99x_00732"/>
<dbReference type="EMBL" id="LKAJ02000001">
    <property type="protein sequence ID" value="MCS5712487.1"/>
    <property type="molecule type" value="Genomic_DNA"/>
</dbReference>
<dbReference type="Proteomes" id="UP000051497">
    <property type="component" value="Unassembled WGS sequence"/>
</dbReference>
<reference evidence="4" key="3">
    <citation type="submission" date="2021-06" db="EMBL/GenBank/DDBJ databases">
        <title>Genomic Description and Analysis of Intracellular Bacteria, Candidatus Berkiella cookevillensis and Candidatus Berkiella aquae.</title>
        <authorList>
            <person name="Kidane D.T."/>
            <person name="Mehari Y.T."/>
            <person name="Rice F.C."/>
            <person name="Arivett B.A."/>
            <person name="Farone A.L."/>
            <person name="Berk S.G."/>
            <person name="Farone M.B."/>
        </authorList>
    </citation>
    <scope>NUCLEOTIDE SEQUENCE</scope>
    <source>
        <strain evidence="4">HT99</strain>
    </source>
</reference>
<evidence type="ECO:0000256" key="1">
    <source>
        <dbReference type="SAM" id="MobiDB-lite"/>
    </source>
</evidence>
<comment type="caution">
    <text evidence="3">The sequence shown here is derived from an EMBL/GenBank/DDBJ whole genome shotgun (WGS) entry which is preliminary data.</text>
</comment>
<dbReference type="EMBL" id="LKAJ01000002">
    <property type="protein sequence ID" value="KRG22312.1"/>
    <property type="molecule type" value="Genomic_DNA"/>
</dbReference>
<gene>
    <name evidence="3" type="ORF">HT99x_00732</name>
    <name evidence="4" type="ORF">HT99x_013685</name>
</gene>
<proteinExistence type="predicted"/>
<dbReference type="PANTHER" id="PTHR34404:SF2">
    <property type="entry name" value="CONSERVED SERINE RICH PROTEIN"/>
    <property type="match status" value="1"/>
</dbReference>
<sequence>MPIYQYRCLDCGQEQELLLKIDEIPSTPCVQCQSMALEKCVTAPSFRLKGGGYYATDEIPKSKQRNVASSANEGESKVAAPSCQKAACNHSSH</sequence>
<accession>A0A0Q9Z195</accession>
<reference evidence="3" key="1">
    <citation type="submission" date="2015-09" db="EMBL/GenBank/DDBJ databases">
        <title>Draft Genome Sequences of Two Novel Amoeba-resistant Intranuclear Bacteria, Candidatus Berkiella cookevillensis and Candidatus Berkiella aquae.</title>
        <authorList>
            <person name="Mehari Y.T."/>
            <person name="Arivett B.A."/>
            <person name="Farone A.L."/>
            <person name="Gunderson J.H."/>
            <person name="Farone M.B."/>
        </authorList>
    </citation>
    <scope>NUCLEOTIDE SEQUENCE [LARGE SCALE GENOMIC DNA]</scope>
    <source>
        <strain evidence="3">HT99</strain>
    </source>
</reference>
<evidence type="ECO:0000313" key="5">
    <source>
        <dbReference type="Proteomes" id="UP000051497"/>
    </source>
</evidence>
<reference evidence="4" key="2">
    <citation type="journal article" date="2016" name="Genome Announc.">
        <title>Draft Genome Sequences of Two Novel Amoeba-Resistant Intranuclear Bacteria, 'Candidatus Berkiella cookevillensis' and 'Candidatus Berkiella aquae'.</title>
        <authorList>
            <person name="Mehari Y.T."/>
            <person name="Arivett B.A."/>
            <person name="Farone A.L."/>
            <person name="Gunderson J.H."/>
            <person name="Farone M.B."/>
        </authorList>
    </citation>
    <scope>NUCLEOTIDE SEQUENCE</scope>
    <source>
        <strain evidence="4">HT99</strain>
    </source>
</reference>
<dbReference type="InterPro" id="IPR013429">
    <property type="entry name" value="Regulatory_FmdB_Zinc_ribbon"/>
</dbReference>
<name>A0A0Q9Z195_9GAMM</name>
<organism evidence="3">
    <name type="scientific">Candidatus Berkiella aquae</name>
    <dbReference type="NCBI Taxonomy" id="295108"/>
    <lineage>
        <taxon>Bacteria</taxon>
        <taxon>Pseudomonadati</taxon>
        <taxon>Pseudomonadota</taxon>
        <taxon>Gammaproteobacteria</taxon>
        <taxon>Candidatus Berkiellales</taxon>
        <taxon>Candidatus Berkiellaceae</taxon>
        <taxon>Candidatus Berkiella</taxon>
    </lineage>
</organism>